<dbReference type="GO" id="GO:0046677">
    <property type="term" value="P:response to antibiotic"/>
    <property type="evidence" value="ECO:0007669"/>
    <property type="project" value="InterPro"/>
</dbReference>
<dbReference type="InterPro" id="IPR052036">
    <property type="entry name" value="Hydrolase/PRTase-associated"/>
</dbReference>
<dbReference type="Gene3D" id="3.40.1660.10">
    <property type="entry name" value="EreA-like (biosynthetic domain)"/>
    <property type="match status" value="1"/>
</dbReference>
<accession>A0A934QU05</accession>
<dbReference type="Gene3D" id="3.30.1870.10">
    <property type="entry name" value="EreA-like, domain 2"/>
    <property type="match status" value="1"/>
</dbReference>
<dbReference type="EMBL" id="JAENJH010000003">
    <property type="protein sequence ID" value="MBK1785599.1"/>
    <property type="molecule type" value="Genomic_DNA"/>
</dbReference>
<gene>
    <name evidence="1" type="ORF">JHE00_14810</name>
</gene>
<evidence type="ECO:0000313" key="1">
    <source>
        <dbReference type="EMBL" id="MBK1785599.1"/>
    </source>
</evidence>
<reference evidence="1" key="1">
    <citation type="submission" date="2020-12" db="EMBL/GenBank/DDBJ databases">
        <title>Prauserella sp. ASG 168, a novel actinomycete isolated from cave rock.</title>
        <authorList>
            <person name="Suriyachadkun C."/>
        </authorList>
    </citation>
    <scope>NUCLEOTIDE SEQUENCE</scope>
    <source>
        <strain evidence="1">ASG 168</strain>
    </source>
</reference>
<keyword evidence="2" id="KW-1185">Reference proteome</keyword>
<dbReference type="InterPro" id="IPR007815">
    <property type="entry name" value="Emycin_Estase"/>
</dbReference>
<sequence>MPTSNEIISWFARHARALRLDADVPLPAALHDAQVVGLASAVRSARELVAVTHALMRALVEQAGFRAVTIEGTDLTGAALDHYVHTGEGDPEALLAASQSFLRIREAVPVVRWLRSWNECHPGDEVSVVHGPGRERPPRDLPEIEAALAKANLDWLADTGQRIVHWGGTAHLLVVDPPPGQGHPNAGAIMRAELGAGYAVAALTTGSGSAPFRLPLPPQDFLESAFVGTEHVVSCVDLAQTADAPPRVREWLSAPVRTRMIGPVYDPDRDHEFRLDGGPVREAIDLLVHVPRVTPVTPLDGRS</sequence>
<proteinExistence type="predicted"/>
<dbReference type="AlphaFoldDB" id="A0A934QU05"/>
<protein>
    <submittedName>
        <fullName evidence="1">Erythromycin esterase family protein</fullName>
    </submittedName>
</protein>
<comment type="caution">
    <text evidence="1">The sequence shown here is derived from an EMBL/GenBank/DDBJ whole genome shotgun (WGS) entry which is preliminary data.</text>
</comment>
<dbReference type="PANTHER" id="PTHR31299:SF0">
    <property type="entry name" value="ESTERASE, PUTATIVE (AFU_ORTHOLOGUE AFUA_1G05850)-RELATED"/>
    <property type="match status" value="1"/>
</dbReference>
<dbReference type="SUPFAM" id="SSF159501">
    <property type="entry name" value="EreA/ChaN-like"/>
    <property type="match status" value="1"/>
</dbReference>
<dbReference type="RefSeq" id="WP_200318635.1">
    <property type="nucleotide sequence ID" value="NZ_JAENJH010000003.1"/>
</dbReference>
<name>A0A934QU05_9PSEU</name>
<evidence type="ECO:0000313" key="2">
    <source>
        <dbReference type="Proteomes" id="UP000635245"/>
    </source>
</evidence>
<dbReference type="Pfam" id="PF05139">
    <property type="entry name" value="Erythro_esteras"/>
    <property type="match status" value="2"/>
</dbReference>
<dbReference type="Proteomes" id="UP000635245">
    <property type="component" value="Unassembled WGS sequence"/>
</dbReference>
<organism evidence="1 2">
    <name type="scientific">Prauserella cavernicola</name>
    <dbReference type="NCBI Taxonomy" id="2800127"/>
    <lineage>
        <taxon>Bacteria</taxon>
        <taxon>Bacillati</taxon>
        <taxon>Actinomycetota</taxon>
        <taxon>Actinomycetes</taxon>
        <taxon>Pseudonocardiales</taxon>
        <taxon>Pseudonocardiaceae</taxon>
        <taxon>Prauserella</taxon>
    </lineage>
</organism>
<dbReference type="PANTHER" id="PTHR31299">
    <property type="entry name" value="ESTERASE, PUTATIVE (AFU_ORTHOLOGUE AFUA_1G05850)-RELATED"/>
    <property type="match status" value="1"/>
</dbReference>